<dbReference type="KEGG" id="afx:JZ786_20815"/>
<feature type="transmembrane region" description="Helical" evidence="2">
    <location>
        <begin position="12"/>
        <end position="35"/>
    </location>
</feature>
<feature type="transmembrane region" description="Helical" evidence="2">
    <location>
        <begin position="219"/>
        <end position="237"/>
    </location>
</feature>
<reference evidence="3 4" key="1">
    <citation type="submission" date="2021-02" db="EMBL/GenBank/DDBJ databases">
        <title>Alicyclobacillus curvatus sp. nov. and Alicyclobacillus mengziensis sp. nov., two acidophilic bacteria isolated from acid mine drainage.</title>
        <authorList>
            <person name="Huang Y."/>
        </authorList>
    </citation>
    <scope>NUCLEOTIDE SEQUENCE [LARGE SCALE GENOMIC DNA]</scope>
    <source>
        <strain evidence="3 4">S30H14</strain>
    </source>
</reference>
<feature type="transmembrane region" description="Helical" evidence="2">
    <location>
        <begin position="194"/>
        <end position="212"/>
    </location>
</feature>
<keyword evidence="2" id="KW-1133">Transmembrane helix</keyword>
<feature type="region of interest" description="Disordered" evidence="1">
    <location>
        <begin position="359"/>
        <end position="381"/>
    </location>
</feature>
<evidence type="ECO:0000256" key="2">
    <source>
        <dbReference type="SAM" id="Phobius"/>
    </source>
</evidence>
<keyword evidence="2" id="KW-0472">Membrane</keyword>
<dbReference type="RefSeq" id="WP_206656207.1">
    <property type="nucleotide sequence ID" value="NZ_CP071182.1"/>
</dbReference>
<evidence type="ECO:0000256" key="1">
    <source>
        <dbReference type="SAM" id="MobiDB-lite"/>
    </source>
</evidence>
<feature type="transmembrane region" description="Helical" evidence="2">
    <location>
        <begin position="129"/>
        <end position="147"/>
    </location>
</feature>
<keyword evidence="2" id="KW-0812">Transmembrane</keyword>
<keyword evidence="4" id="KW-1185">Reference proteome</keyword>
<gene>
    <name evidence="3" type="ORF">JZ786_20815</name>
</gene>
<evidence type="ECO:0000313" key="4">
    <source>
        <dbReference type="Proteomes" id="UP000663505"/>
    </source>
</evidence>
<dbReference type="EMBL" id="CP071182">
    <property type="protein sequence ID" value="QSO46846.1"/>
    <property type="molecule type" value="Genomic_DNA"/>
</dbReference>
<dbReference type="Proteomes" id="UP000663505">
    <property type="component" value="Chromosome"/>
</dbReference>
<accession>A0A9X7Z6X5</accession>
<feature type="transmembrane region" description="Helical" evidence="2">
    <location>
        <begin position="329"/>
        <end position="349"/>
    </location>
</feature>
<sequence length="381" mass="42155">MPSRVDAIHSYYLSLFELLIFIAFVIVLKIVMLILMAKLSVILSDDPQAAREQRDERKRRSSFDQTSAQKWLRLGLGLLFTASGLLQIQPRMVSISEQALNQDFHFTLGPTAIESLAASFGRLWVNHSTWMNVLSCGLQLLIGLLLLTTSHRLAVIITASIAAVMGLLDFVIMTGFGGLFSAGGSLLGSTPVRGLVYFAVSVLCLIPVRYWREGKPFRFIRFGIVAFWILGIILQLLPGEGYWQSVGWTRMLQSGTSSTEPRFIQGMTSAVAKFVAPHAAVLNIAVIILMVLFALSVVFVKWSYSRAIQLASIVYLVLTWAVFEHLGFQTVYLFPMDAGTAVILALLMVQNGQQEQRKVKTAGQESKLHSKPAVPSSRSSR</sequence>
<organism evidence="3 4">
    <name type="scientific">Alicyclobacillus mengziensis</name>
    <dbReference type="NCBI Taxonomy" id="2931921"/>
    <lineage>
        <taxon>Bacteria</taxon>
        <taxon>Bacillati</taxon>
        <taxon>Bacillota</taxon>
        <taxon>Bacilli</taxon>
        <taxon>Bacillales</taxon>
        <taxon>Alicyclobacillaceae</taxon>
        <taxon>Alicyclobacillus</taxon>
    </lineage>
</organism>
<protein>
    <submittedName>
        <fullName evidence="3">Uncharacterized protein</fullName>
    </submittedName>
</protein>
<feature type="transmembrane region" description="Helical" evidence="2">
    <location>
        <begin position="307"/>
        <end position="323"/>
    </location>
</feature>
<evidence type="ECO:0000313" key="3">
    <source>
        <dbReference type="EMBL" id="QSO46846.1"/>
    </source>
</evidence>
<dbReference type="AlphaFoldDB" id="A0A9X7Z6X5"/>
<proteinExistence type="predicted"/>
<name>A0A9X7Z6X5_9BACL</name>
<feature type="transmembrane region" description="Helical" evidence="2">
    <location>
        <begin position="154"/>
        <end position="182"/>
    </location>
</feature>
<feature type="transmembrane region" description="Helical" evidence="2">
    <location>
        <begin position="280"/>
        <end position="300"/>
    </location>
</feature>